<evidence type="ECO:0000313" key="6">
    <source>
        <dbReference type="Proteomes" id="UP000326029"/>
    </source>
</evidence>
<reference evidence="4 7" key="1">
    <citation type="journal article" date="2014" name="Int. J. Syst. Evol. Microbiol.">
        <title>Complete genome sequence of Corynebacterium casei LMG S-19264T (=DSM 44701T), isolated from a smear-ripened cheese.</title>
        <authorList>
            <consortium name="US DOE Joint Genome Institute (JGI-PGF)"/>
            <person name="Walter F."/>
            <person name="Albersmeier A."/>
            <person name="Kalinowski J."/>
            <person name="Ruckert C."/>
        </authorList>
    </citation>
    <scope>NUCLEOTIDE SEQUENCE [LARGE SCALE GENOMIC DNA]</scope>
    <source>
        <strain evidence="4 7">JCM 4205</strain>
    </source>
</reference>
<evidence type="ECO:0000259" key="3">
    <source>
        <dbReference type="Pfam" id="PF19816"/>
    </source>
</evidence>
<dbReference type="EMBL" id="CP023693">
    <property type="protein sequence ID" value="QEV32062.1"/>
    <property type="molecule type" value="Genomic_DNA"/>
</dbReference>
<gene>
    <name evidence="5" type="ORF">CP977_07700</name>
    <name evidence="4" type="ORF">GCM10010497_33940</name>
</gene>
<dbReference type="AlphaFoldDB" id="A0AAV4KJW7"/>
<dbReference type="GeneID" id="95453654"/>
<evidence type="ECO:0000256" key="1">
    <source>
        <dbReference type="SAM" id="MobiDB-lite"/>
    </source>
</evidence>
<reference evidence="5 6" key="2">
    <citation type="submission" date="2017-09" db="EMBL/GenBank/DDBJ databases">
        <authorList>
            <person name="Lee N."/>
            <person name="Cho B.-K."/>
        </authorList>
    </citation>
    <scope>NUCLEOTIDE SEQUENCE [LARGE SCALE GENOMIC DNA]</scope>
    <source>
        <strain evidence="5 6">ATCC 19740</strain>
    </source>
</reference>
<feature type="signal peptide" evidence="2">
    <location>
        <begin position="1"/>
        <end position="23"/>
    </location>
</feature>
<dbReference type="Proteomes" id="UP000642014">
    <property type="component" value="Unassembled WGS sequence"/>
</dbReference>
<feature type="chain" id="PRO_5043349185" description="DUF6299 domain-containing protein" evidence="2">
    <location>
        <begin position="24"/>
        <end position="174"/>
    </location>
</feature>
<accession>A0AAV4KJW7</accession>
<evidence type="ECO:0000313" key="5">
    <source>
        <dbReference type="EMBL" id="QEV32062.1"/>
    </source>
</evidence>
<evidence type="ECO:0000313" key="7">
    <source>
        <dbReference type="Proteomes" id="UP000642014"/>
    </source>
</evidence>
<keyword evidence="2" id="KW-0732">Signal</keyword>
<feature type="region of interest" description="Disordered" evidence="1">
    <location>
        <begin position="25"/>
        <end position="46"/>
    </location>
</feature>
<organism evidence="4 7">
    <name type="scientific">Streptomyces cinereoruber</name>
    <dbReference type="NCBI Taxonomy" id="67260"/>
    <lineage>
        <taxon>Bacteria</taxon>
        <taxon>Bacillati</taxon>
        <taxon>Actinomycetota</taxon>
        <taxon>Actinomycetes</taxon>
        <taxon>Kitasatosporales</taxon>
        <taxon>Streptomycetaceae</taxon>
        <taxon>Streptomyces</taxon>
    </lineage>
</organism>
<dbReference type="RefSeq" id="WP_109187078.1">
    <property type="nucleotide sequence ID" value="NZ_BMSJ01000006.1"/>
</dbReference>
<evidence type="ECO:0000256" key="2">
    <source>
        <dbReference type="SAM" id="SignalP"/>
    </source>
</evidence>
<dbReference type="Proteomes" id="UP000326029">
    <property type="component" value="Chromosome"/>
</dbReference>
<feature type="domain" description="DUF6299" evidence="3">
    <location>
        <begin position="68"/>
        <end position="173"/>
    </location>
</feature>
<proteinExistence type="predicted"/>
<name>A0AAV4KJW7_9ACTN</name>
<protein>
    <recommendedName>
        <fullName evidence="3">DUF6299 domain-containing protein</fullName>
    </recommendedName>
</protein>
<sequence>MRVRLVLAAAALLTAAVAPLAHAGGADGHHTADRPTGSQLRDGHLHDSNLRDSRFTDSRFTDGHFTDGLFVDAYGTVADDSTVTLSGTYRCLDDSAGPVFVSSTLVQGDRSTGIGGTRAVCDGHLHTWTNSSVAKDPAYVPGAARVEATLMQLSGTGLPLPRFLATEKADVELR</sequence>
<dbReference type="EMBL" id="BMSJ01000006">
    <property type="protein sequence ID" value="GGR28848.1"/>
    <property type="molecule type" value="Genomic_DNA"/>
</dbReference>
<reference evidence="4" key="3">
    <citation type="submission" date="2023-08" db="EMBL/GenBank/DDBJ databases">
        <authorList>
            <person name="Sun Q."/>
            <person name="Ohkuma M."/>
        </authorList>
    </citation>
    <scope>NUCLEOTIDE SEQUENCE</scope>
    <source>
        <strain evidence="4">JCM 4205</strain>
    </source>
</reference>
<dbReference type="InterPro" id="IPR046266">
    <property type="entry name" value="DUF6299"/>
</dbReference>
<keyword evidence="6" id="KW-1185">Reference proteome</keyword>
<dbReference type="Pfam" id="PF19816">
    <property type="entry name" value="DUF6299"/>
    <property type="match status" value="1"/>
</dbReference>
<evidence type="ECO:0000313" key="4">
    <source>
        <dbReference type="EMBL" id="GGR28848.1"/>
    </source>
</evidence>